<feature type="region of interest" description="Disordered" evidence="3">
    <location>
        <begin position="779"/>
        <end position="810"/>
    </location>
</feature>
<feature type="compositionally biased region" description="Basic and acidic residues" evidence="3">
    <location>
        <begin position="448"/>
        <end position="460"/>
    </location>
</feature>
<dbReference type="KEGG" id="oml:112154844"/>
<feature type="region of interest" description="Disordered" evidence="3">
    <location>
        <begin position="1"/>
        <end position="22"/>
    </location>
</feature>
<feature type="compositionally biased region" description="Basic and acidic residues" evidence="3">
    <location>
        <begin position="431"/>
        <end position="441"/>
    </location>
</feature>
<feature type="compositionally biased region" description="Low complexity" evidence="3">
    <location>
        <begin position="343"/>
        <end position="372"/>
    </location>
</feature>
<feature type="compositionally biased region" description="Basic and acidic residues" evidence="3">
    <location>
        <begin position="708"/>
        <end position="722"/>
    </location>
</feature>
<feature type="compositionally biased region" description="Acidic residues" evidence="3">
    <location>
        <begin position="11"/>
        <end position="22"/>
    </location>
</feature>
<feature type="compositionally biased region" description="Basic and acidic residues" evidence="3">
    <location>
        <begin position="1"/>
        <end position="10"/>
    </location>
</feature>
<dbReference type="OrthoDB" id="5376140at2759"/>
<feature type="region of interest" description="Disordered" evidence="3">
    <location>
        <begin position="622"/>
        <end position="765"/>
    </location>
</feature>
<evidence type="ECO:0000259" key="4">
    <source>
        <dbReference type="PROSITE" id="PS50013"/>
    </source>
</evidence>
<feature type="compositionally biased region" description="Basic and acidic residues" evidence="3">
    <location>
        <begin position="263"/>
        <end position="282"/>
    </location>
</feature>
<feature type="compositionally biased region" description="Basic and acidic residues" evidence="3">
    <location>
        <begin position="76"/>
        <end position="86"/>
    </location>
</feature>
<feature type="compositionally biased region" description="Polar residues" evidence="3">
    <location>
        <begin position="1464"/>
        <end position="1478"/>
    </location>
</feature>
<sequence length="1815" mass="204371">MAAETNKVEPADSEQDEEEDVYEVERIIDMRVEEGEVLYRVRWKNYCSDDDTWEPEAHLEDCREVLLTFKKHLTEAKAKKESEVKKSVKPLPSKSELFDADSESDSDKDRPTDAPIKKKKKKKKIQDEDEETQLKEKKKKKKDKRREELKPLPAPDTDDEEESVLTPPAFTKEKKTVLKKRVADSDEEDESLPFKKHKKDKEKGEGKQKREKLEEGKKKKGKKERKIETSEDEITAPLADDLSEGPSESQLEEPASTETSTKAFDKTAAEEKSKLKKGKCEVRLQGIKDFVQDRKNKKPESTLKEGTLQKIKNLTSKSKDDNAPQSDSSDGSTLHKKSKSKGSESSSIQPKVPSSSTSSSSSSSSVTAAATPKTKEEETSKEDMLGQKDASGSTNLFEKFLLNCEAKDRAPRRPPTSSAEKSTSKPTKLIGKIEKNPKASKEPLSQKAEPEKTERTKQSEVSRPGQSYGFSLDSDERDEEFTGKSRPGDDSRERKDRSEEPQRPAWEKRTPADDRRRRAEDSEPRLYSACDETQDPAEGTDRTDKSQATLSLGMDLNLDWMTLDDFQKHLNGEDEILSGPPLSPSELRDAVKSGDYMAVKLALNSKEDYNLEQEDCAIGERKAFEGEKSSTEEQGSSDALTFTSNLDCARKEDVASEAKENISLDLGVPQNINSMPSCSEQSMKKSNENNQTGSNAKYKAENLPSTHESQEKNDPKTVEEKSFGVLSTNKCWTKEDKEIIRKEDDGREEDTTDKEMSPGAANKLDEKAEHVIIGKSCGTNQEFSQSGKEGIKKPSLRPRKTMQIQQPTRTSLRTRKKVLYTKPSKAKKEKGRSWKKHVCLYCKMAFKQLAKHLEQKHSEETDVSNAIRLPKGSKVRQKLLDQIRNKGNFELPHVLEDDKEEIVPKMHLEKPISSVRDFLPCQFCFALYRNTDLWRHERSCKVSKEVKSSENSKTTKEKEFASGLLPVSDFLTETCNEIINVMHQDEISRHIRTDPLICKYGNALSVKYANDKSQFSYIAQKMRELGRFVLAVNELDKSVKYLHEVCLPSRFELAVEGVKRVGGFDPSSSKFKTISLVTKIGYSLKRAAEIAFGESRMTEDRKTEDEVKTFIQLLDTKWNESFSRKVIIQSVKQEVKKVEIDKSTVTEDLVKLHKFITSEQDSATKDLKESPSMSTWKKLCEATLADVCLFNRGRVGNIGRLLLQTYAQRKIKGTFIPSADQVRKITKLEEALGSTFTRLELEGQYGRNMLVLLTDRMASSLDLLVESRDQAGVSKTNPYLFARTEGPSFIRGLDCFRRSAVECGVKNPEALLSSSLRDQVATCWQLMSLRESELDDVSKIVGRSSQECHILSQNTSQLEELSKLLLKMDRTRPSSPANTTKEGTGRKPLKRRPWSEKEQAAVKHYLSEFISSMKVPGKKECNACIAAEPDLEQRSWTDVKNYIHNTLQTLRRRKNQQKPDKTVDVSNPKSPKAAVQNTNEVTEETSIFTMTTVNPDQLSESPNCCIAVSLPNLRESLPFSHDMTSSYSSMCSTNIDMLHTNQSLLSSFTPLNSTDNQVVPTFTPHNTTDSLMSVYAPENGGSLSMSSLYTQNTSCLLPPPLYSPHDITHSPMIPSFTTFNPPSTSMVPTYTDLNVSSASMPINSFSTLNDRCRPFVSPFTSLNHSNTPAYPTNPHRTPTVAQVVPSIHTPCASDSTLVVQENKQMCSPESQVNPTVKTQKRSKRLWNEDEQAAVKRQLGDFSKLVKVPGKKDCDACLAAEPALSTRTWREVKYFVHNSIQSLKRRGHDIASKPSTPQEPDTQIDTDWDGPVYLSL</sequence>
<dbReference type="GeneTree" id="ENSGT00940000165604"/>
<dbReference type="SMART" id="SM00298">
    <property type="entry name" value="CHROMO"/>
    <property type="match status" value="1"/>
</dbReference>
<dbReference type="InterPro" id="IPR023780">
    <property type="entry name" value="Chromo_domain"/>
</dbReference>
<comment type="subcellular location">
    <subcellularLocation>
        <location evidence="1">Nucleus</location>
    </subcellularLocation>
</comment>
<keyword evidence="2" id="KW-0539">Nucleus</keyword>
<feature type="compositionally biased region" description="Basic and acidic residues" evidence="3">
    <location>
        <begin position="732"/>
        <end position="745"/>
    </location>
</feature>
<feature type="region of interest" description="Disordered" evidence="3">
    <location>
        <begin position="1453"/>
        <end position="1478"/>
    </location>
</feature>
<feature type="compositionally biased region" description="Polar residues" evidence="3">
    <location>
        <begin position="323"/>
        <end position="332"/>
    </location>
</feature>
<dbReference type="PROSITE" id="PS00598">
    <property type="entry name" value="CHROMO_1"/>
    <property type="match status" value="1"/>
</dbReference>
<dbReference type="PROSITE" id="PS50013">
    <property type="entry name" value="CHROMO_2"/>
    <property type="match status" value="1"/>
</dbReference>
<feature type="compositionally biased region" description="Polar residues" evidence="3">
    <location>
        <begin position="670"/>
        <end position="681"/>
    </location>
</feature>
<evidence type="ECO:0000256" key="2">
    <source>
        <dbReference type="ARBA" id="ARBA00023242"/>
    </source>
</evidence>
<evidence type="ECO:0000313" key="5">
    <source>
        <dbReference type="Ensembl" id="ENSOMEP00000008526.1"/>
    </source>
</evidence>
<dbReference type="InterPro" id="IPR023779">
    <property type="entry name" value="Chromodomain_CS"/>
</dbReference>
<dbReference type="CDD" id="cd18633">
    <property type="entry name" value="CD_MMP8"/>
    <property type="match status" value="1"/>
</dbReference>
<feature type="compositionally biased region" description="Basic and acidic residues" evidence="3">
    <location>
        <begin position="290"/>
        <end position="303"/>
    </location>
</feature>
<dbReference type="PaxDb" id="30732-ENSOMEP00000008526"/>
<dbReference type="GeneID" id="112154844"/>
<dbReference type="InterPro" id="IPR016197">
    <property type="entry name" value="Chromo-like_dom_sf"/>
</dbReference>
<reference evidence="5" key="1">
    <citation type="submission" date="2025-08" db="UniProtKB">
        <authorList>
            <consortium name="Ensembl"/>
        </authorList>
    </citation>
    <scope>IDENTIFICATION</scope>
</reference>
<dbReference type="PANTHER" id="PTHR33480:SF5">
    <property type="entry name" value="SI:DKEY-51D8.9"/>
    <property type="match status" value="1"/>
</dbReference>
<feature type="region of interest" description="Disordered" evidence="3">
    <location>
        <begin position="1784"/>
        <end position="1815"/>
    </location>
</feature>
<proteinExistence type="predicted"/>
<dbReference type="Ensembl" id="ENSOMET00000002299.1">
    <property type="protein sequence ID" value="ENSOMEP00000008526.1"/>
    <property type="gene ID" value="ENSOMEG00000009733.1"/>
</dbReference>
<name>A0A3B3BS99_ORYME</name>
<feature type="compositionally biased region" description="Polar residues" evidence="3">
    <location>
        <begin position="415"/>
        <end position="426"/>
    </location>
</feature>
<accession>A0A3B3BS99</accession>
<dbReference type="PANTHER" id="PTHR33480">
    <property type="entry name" value="SET DOMAIN-CONTAINING PROTEIN-RELATED"/>
    <property type="match status" value="1"/>
</dbReference>
<feature type="compositionally biased region" description="Basic and acidic residues" evidence="3">
    <location>
        <begin position="480"/>
        <end position="524"/>
    </location>
</feature>
<evidence type="ECO:0000256" key="1">
    <source>
        <dbReference type="ARBA" id="ARBA00004123"/>
    </source>
</evidence>
<feature type="compositionally biased region" description="Basic and acidic residues" evidence="3">
    <location>
        <begin position="648"/>
        <end position="662"/>
    </location>
</feature>
<feature type="compositionally biased region" description="Basic and acidic residues" evidence="3">
    <location>
        <begin position="171"/>
        <end position="184"/>
    </location>
</feature>
<dbReference type="Gene3D" id="2.40.50.40">
    <property type="match status" value="1"/>
</dbReference>
<feature type="domain" description="Chromo" evidence="4">
    <location>
        <begin position="22"/>
        <end position="81"/>
    </location>
</feature>
<dbReference type="Pfam" id="PF00385">
    <property type="entry name" value="Chromo"/>
    <property type="match status" value="1"/>
</dbReference>
<organism evidence="5 6">
    <name type="scientific">Oryzias melastigma</name>
    <name type="common">Marine medaka</name>
    <dbReference type="NCBI Taxonomy" id="30732"/>
    <lineage>
        <taxon>Eukaryota</taxon>
        <taxon>Metazoa</taxon>
        <taxon>Chordata</taxon>
        <taxon>Craniata</taxon>
        <taxon>Vertebrata</taxon>
        <taxon>Euteleostomi</taxon>
        <taxon>Actinopterygii</taxon>
        <taxon>Neopterygii</taxon>
        <taxon>Teleostei</taxon>
        <taxon>Neoteleostei</taxon>
        <taxon>Acanthomorphata</taxon>
        <taxon>Ovalentaria</taxon>
        <taxon>Atherinomorphae</taxon>
        <taxon>Beloniformes</taxon>
        <taxon>Adrianichthyidae</taxon>
        <taxon>Oryziinae</taxon>
        <taxon>Oryzias</taxon>
    </lineage>
</organism>
<dbReference type="SUPFAM" id="SSF54160">
    <property type="entry name" value="Chromo domain-like"/>
    <property type="match status" value="1"/>
</dbReference>
<feature type="compositionally biased region" description="Basic and acidic residues" evidence="3">
    <location>
        <begin position="201"/>
        <end position="217"/>
    </location>
</feature>
<dbReference type="Proteomes" id="UP000261560">
    <property type="component" value="Unplaced"/>
</dbReference>
<evidence type="ECO:0000313" key="6">
    <source>
        <dbReference type="Proteomes" id="UP000261560"/>
    </source>
</evidence>
<reference evidence="5" key="2">
    <citation type="submission" date="2025-09" db="UniProtKB">
        <authorList>
            <consortium name="Ensembl"/>
        </authorList>
    </citation>
    <scope>IDENTIFICATION</scope>
</reference>
<feature type="region of interest" description="Disordered" evidence="3">
    <location>
        <begin position="1368"/>
        <end position="1396"/>
    </location>
</feature>
<feature type="compositionally biased region" description="Basic and acidic residues" evidence="3">
    <location>
        <begin position="105"/>
        <end position="116"/>
    </location>
</feature>
<dbReference type="FunFam" id="2.40.50.40:FF:000022">
    <property type="entry name" value="M-phase phosphoprotein 8"/>
    <property type="match status" value="1"/>
</dbReference>
<feature type="compositionally biased region" description="Polar residues" evidence="3">
    <location>
        <begin position="1373"/>
        <end position="1382"/>
    </location>
</feature>
<feature type="region of interest" description="Disordered" evidence="3">
    <location>
        <begin position="76"/>
        <end position="548"/>
    </location>
</feature>
<protein>
    <submittedName>
        <fullName evidence="5">M-phase phosphoprotein 8</fullName>
    </submittedName>
</protein>
<feature type="compositionally biased region" description="Basic and acidic residues" evidence="3">
    <location>
        <begin position="622"/>
        <end position="631"/>
    </location>
</feature>
<dbReference type="STRING" id="30732.ENSOMEP00000008526"/>
<feature type="compositionally biased region" description="Polar residues" evidence="3">
    <location>
        <begin position="632"/>
        <end position="646"/>
    </location>
</feature>
<evidence type="ECO:0000256" key="3">
    <source>
        <dbReference type="SAM" id="MobiDB-lite"/>
    </source>
</evidence>
<dbReference type="InterPro" id="IPR000953">
    <property type="entry name" value="Chromo/chromo_shadow_dom"/>
</dbReference>
<dbReference type="RefSeq" id="XP_024141813.1">
    <property type="nucleotide sequence ID" value="XM_024286045.2"/>
</dbReference>
<dbReference type="GO" id="GO:0005634">
    <property type="term" value="C:nucleus"/>
    <property type="evidence" value="ECO:0007669"/>
    <property type="project" value="UniProtKB-SubCell"/>
</dbReference>
<keyword evidence="6" id="KW-1185">Reference proteome</keyword>
<feature type="compositionally biased region" description="Basic and acidic residues" evidence="3">
    <location>
        <begin position="373"/>
        <end position="386"/>
    </location>
</feature>
<dbReference type="CTD" id="54737"/>